<evidence type="ECO:0000313" key="1">
    <source>
        <dbReference type="EMBL" id="GGM46411.1"/>
    </source>
</evidence>
<dbReference type="RefSeq" id="WP_155298105.1">
    <property type="nucleotide sequence ID" value="NZ_BMQG01000007.1"/>
</dbReference>
<sequence length="51" mass="5965">MNTRPAVTTPRQPYTAPRLQPVGRWENVTLIQSVPINPRIPTPWNQKKNDW</sequence>
<name>A0A8H9GQS9_9DEIO</name>
<reference evidence="2" key="1">
    <citation type="journal article" date="2019" name="Int. J. Syst. Evol. Microbiol.">
        <title>The Global Catalogue of Microorganisms (GCM) 10K type strain sequencing project: providing services to taxonomists for standard genome sequencing and annotation.</title>
        <authorList>
            <consortium name="The Broad Institute Genomics Platform"/>
            <consortium name="The Broad Institute Genome Sequencing Center for Infectious Disease"/>
            <person name="Wu L."/>
            <person name="Ma J."/>
        </authorList>
    </citation>
    <scope>NUCLEOTIDE SEQUENCE [LARGE SCALE GENOMIC DNA]</scope>
    <source>
        <strain evidence="2">JCM 31047</strain>
    </source>
</reference>
<comment type="caution">
    <text evidence="1">The sequence shown here is derived from an EMBL/GenBank/DDBJ whole genome shotgun (WGS) entry which is preliminary data.</text>
</comment>
<proteinExistence type="predicted"/>
<accession>A0A8H9GQS9</accession>
<organism evidence="1 2">
    <name type="scientific">Deinococcus arenae</name>
    <dbReference type="NCBI Taxonomy" id="1452751"/>
    <lineage>
        <taxon>Bacteria</taxon>
        <taxon>Thermotogati</taxon>
        <taxon>Deinococcota</taxon>
        <taxon>Deinococci</taxon>
        <taxon>Deinococcales</taxon>
        <taxon>Deinococcaceae</taxon>
        <taxon>Deinococcus</taxon>
    </lineage>
</organism>
<gene>
    <name evidence="1" type="ORF">GCM10008956_23200</name>
</gene>
<dbReference type="AlphaFoldDB" id="A0A8H9GQS9"/>
<dbReference type="EMBL" id="BMQG01000007">
    <property type="protein sequence ID" value="GGM46411.1"/>
    <property type="molecule type" value="Genomic_DNA"/>
</dbReference>
<protein>
    <submittedName>
        <fullName evidence="1">Uncharacterized protein</fullName>
    </submittedName>
</protein>
<keyword evidence="2" id="KW-1185">Reference proteome</keyword>
<evidence type="ECO:0000313" key="2">
    <source>
        <dbReference type="Proteomes" id="UP000600547"/>
    </source>
</evidence>
<dbReference type="Proteomes" id="UP000600547">
    <property type="component" value="Unassembled WGS sequence"/>
</dbReference>